<sequence length="352" mass="38471">MKDFFSLLEAAVAGGALDLYLFEGYPVRIRAGGSLQTIRPKPLGGDELRTMLEPVVPSAGWTKLKDGGEVCFSFALRDKARVRCVLFRHAQGLGASLRLFPLPLPELSSLGLPAEFLQSLGEWSQGLVLVVGPTRSGKSTTLASLAQELARSASRHIVTLEKPIEWIVAPGKSIVSQREIPADVPSFALGLRELAYEDADVAIVGSLDQADSIVPAFRLAEQGVFVVGALCTIAQPLAILQRLMALFGERTRDQIRSLLSRQLRAILGQRLLPQSDGRGWVLLAEVVVFDETARALLGEARFEELARWLKENRRDSSPSLRLSLEELATKGKIGLGEAKTELVLLERSEQWL</sequence>
<dbReference type="Gene3D" id="3.30.450.90">
    <property type="match status" value="1"/>
</dbReference>
<organism evidence="3 4">
    <name type="scientific">Candidatus Methylacidithermus pantelleriae</name>
    <dbReference type="NCBI Taxonomy" id="2744239"/>
    <lineage>
        <taxon>Bacteria</taxon>
        <taxon>Pseudomonadati</taxon>
        <taxon>Verrucomicrobiota</taxon>
        <taxon>Methylacidiphilae</taxon>
        <taxon>Methylacidiphilales</taxon>
        <taxon>Methylacidiphilaceae</taxon>
        <taxon>Candidatus Methylacidithermus</taxon>
    </lineage>
</organism>
<dbReference type="GO" id="GO:0016887">
    <property type="term" value="F:ATP hydrolysis activity"/>
    <property type="evidence" value="ECO:0007669"/>
    <property type="project" value="InterPro"/>
</dbReference>
<proteinExistence type="inferred from homology"/>
<evidence type="ECO:0000313" key="3">
    <source>
        <dbReference type="EMBL" id="CAF0689837.1"/>
    </source>
</evidence>
<dbReference type="SMART" id="SM00382">
    <property type="entry name" value="AAA"/>
    <property type="match status" value="1"/>
</dbReference>
<feature type="domain" description="AAA+ ATPase" evidence="2">
    <location>
        <begin position="124"/>
        <end position="261"/>
    </location>
</feature>
<gene>
    <name evidence="3" type="ORF">MPNT_10392</name>
</gene>
<dbReference type="InterPro" id="IPR050921">
    <property type="entry name" value="T4SS_GSP_E_ATPase"/>
</dbReference>
<dbReference type="EMBL" id="CAJNOB010000001">
    <property type="protein sequence ID" value="CAF0689837.1"/>
    <property type="molecule type" value="Genomic_DNA"/>
</dbReference>
<evidence type="ECO:0000256" key="1">
    <source>
        <dbReference type="ARBA" id="ARBA00006611"/>
    </source>
</evidence>
<dbReference type="Gene3D" id="3.40.50.300">
    <property type="entry name" value="P-loop containing nucleotide triphosphate hydrolases"/>
    <property type="match status" value="1"/>
</dbReference>
<reference evidence="3" key="1">
    <citation type="submission" date="2021-02" db="EMBL/GenBank/DDBJ databases">
        <authorList>
            <person name="Cremers G."/>
            <person name="Picone N."/>
        </authorList>
    </citation>
    <scope>NUCLEOTIDE SEQUENCE</scope>
    <source>
        <strain evidence="3">PQ17</strain>
    </source>
</reference>
<dbReference type="AlphaFoldDB" id="A0A8J2FMU7"/>
<dbReference type="PANTHER" id="PTHR30486">
    <property type="entry name" value="TWITCHING MOTILITY PROTEIN PILT"/>
    <property type="match status" value="1"/>
</dbReference>
<name>A0A8J2FMU7_9BACT</name>
<dbReference type="SUPFAM" id="SSF52540">
    <property type="entry name" value="P-loop containing nucleoside triphosphate hydrolases"/>
    <property type="match status" value="2"/>
</dbReference>
<dbReference type="Pfam" id="PF00437">
    <property type="entry name" value="T2SSE"/>
    <property type="match status" value="1"/>
</dbReference>
<evidence type="ECO:0000313" key="4">
    <source>
        <dbReference type="Proteomes" id="UP000663859"/>
    </source>
</evidence>
<comment type="caution">
    <text evidence="3">The sequence shown here is derived from an EMBL/GenBank/DDBJ whole genome shotgun (WGS) entry which is preliminary data.</text>
</comment>
<dbReference type="InterPro" id="IPR003593">
    <property type="entry name" value="AAA+_ATPase"/>
</dbReference>
<keyword evidence="4" id="KW-1185">Reference proteome</keyword>
<dbReference type="InterPro" id="IPR001482">
    <property type="entry name" value="T2SS/T4SS_dom"/>
</dbReference>
<dbReference type="Proteomes" id="UP000663859">
    <property type="component" value="Unassembled WGS sequence"/>
</dbReference>
<protein>
    <submittedName>
        <fullName evidence="3">Twitching motility protein PilT</fullName>
    </submittedName>
</protein>
<evidence type="ECO:0000259" key="2">
    <source>
        <dbReference type="SMART" id="SM00382"/>
    </source>
</evidence>
<dbReference type="InterPro" id="IPR027417">
    <property type="entry name" value="P-loop_NTPase"/>
</dbReference>
<accession>A0A8J2FMU7</accession>
<dbReference type="RefSeq" id="WP_174581808.1">
    <property type="nucleotide sequence ID" value="NZ_CAJNOB010000001.1"/>
</dbReference>
<comment type="similarity">
    <text evidence="1">Belongs to the GSP E family.</text>
</comment>